<evidence type="ECO:0000313" key="1">
    <source>
        <dbReference type="EMBL" id="KAI4575515.1"/>
    </source>
</evidence>
<sequence length="226" mass="24916">MFQKNRSVSAGEKPEGGTFTPDSHVLGNHSSAPTSTEISSPCPSEMRSMKNRRRPLSQKERVQLTTLAERQSSHTHTLQGSFSFGAKLTAPGEMPMGGRQGSIHLATNVSKAGRQAPAAVKTPHNQKASSNNCALTRLPKVKVPEIDLHHGKEQEVTAEMFCSKCKSLLKAGTRRYPLHFFWTKPYCLQTLVFPSIKYKSSGSQFLITINRGCPSEMDFNTLLLND</sequence>
<name>A0ACB9UPK1_9CETA</name>
<protein>
    <submittedName>
        <fullName evidence="1">Uncharacterized protein</fullName>
    </submittedName>
</protein>
<organism evidence="1 2">
    <name type="scientific">Ovis ammon polii x Ovis aries</name>
    <dbReference type="NCBI Taxonomy" id="2918886"/>
    <lineage>
        <taxon>Eukaryota</taxon>
        <taxon>Metazoa</taxon>
        <taxon>Chordata</taxon>
        <taxon>Craniata</taxon>
        <taxon>Vertebrata</taxon>
        <taxon>Euteleostomi</taxon>
        <taxon>Mammalia</taxon>
        <taxon>Eutheria</taxon>
        <taxon>Laurasiatheria</taxon>
        <taxon>Artiodactyla</taxon>
        <taxon>Ruminantia</taxon>
        <taxon>Pecora</taxon>
        <taxon>Bovidae</taxon>
        <taxon>Caprinae</taxon>
        <taxon>Ovis</taxon>
    </lineage>
</organism>
<dbReference type="EMBL" id="CM043038">
    <property type="protein sequence ID" value="KAI4575515.1"/>
    <property type="molecule type" value="Genomic_DNA"/>
</dbReference>
<accession>A0ACB9UPK1</accession>
<keyword evidence="2" id="KW-1185">Reference proteome</keyword>
<gene>
    <name evidence="1" type="ORF">MJG53_011718</name>
</gene>
<evidence type="ECO:0000313" key="2">
    <source>
        <dbReference type="Proteomes" id="UP001057279"/>
    </source>
</evidence>
<proteinExistence type="predicted"/>
<reference evidence="1" key="1">
    <citation type="submission" date="2022-03" db="EMBL/GenBank/DDBJ databases">
        <title>Genomic analyses of argali, domestic sheep and their hybrids provide insights into chromosomal evolution, heterosis and genetic basis of agronomic traits.</title>
        <authorList>
            <person name="Li M."/>
        </authorList>
    </citation>
    <scope>NUCLEOTIDE SEQUENCE</scope>
    <source>
        <strain evidence="1">F1 hybrid</strain>
    </source>
</reference>
<comment type="caution">
    <text evidence="1">The sequence shown here is derived from an EMBL/GenBank/DDBJ whole genome shotgun (WGS) entry which is preliminary data.</text>
</comment>
<dbReference type="Proteomes" id="UP001057279">
    <property type="component" value="Linkage Group LG13"/>
</dbReference>